<reference evidence="6" key="2">
    <citation type="submission" date="2020-01" db="EMBL/GenBank/DDBJ databases">
        <authorList>
            <person name="Korhonen P.K.K."/>
            <person name="Guangxu M.G."/>
            <person name="Wang T.W."/>
            <person name="Stroehlein A.J.S."/>
            <person name="Young N.D."/>
            <person name="Ang C.-S.A."/>
            <person name="Fernando D.W.F."/>
            <person name="Lu H.L."/>
            <person name="Taylor S.T."/>
            <person name="Ehtesham M.E.M."/>
            <person name="Najaraj S.H.N."/>
            <person name="Harsha G.H.G."/>
            <person name="Madugundu A.M."/>
            <person name="Renuse S.R."/>
            <person name="Holt D.H."/>
            <person name="Pandey A.P."/>
            <person name="Papenfuss A.P."/>
            <person name="Gasser R.B.G."/>
            <person name="Fischer K.F."/>
        </authorList>
    </citation>
    <scope>NUCLEOTIDE SEQUENCE</scope>
    <source>
        <strain evidence="6">SSS_KF_BRIS2020</strain>
    </source>
</reference>
<dbReference type="Pfam" id="PF07647">
    <property type="entry name" value="SAM_2"/>
    <property type="match status" value="1"/>
</dbReference>
<accession>A0A834RAN7</accession>
<feature type="compositionally biased region" description="Acidic residues" evidence="4">
    <location>
        <begin position="196"/>
        <end position="206"/>
    </location>
</feature>
<evidence type="ECO:0000256" key="4">
    <source>
        <dbReference type="SAM" id="MobiDB-lite"/>
    </source>
</evidence>
<feature type="region of interest" description="Disordered" evidence="4">
    <location>
        <begin position="849"/>
        <end position="907"/>
    </location>
</feature>
<dbReference type="InterPro" id="IPR029515">
    <property type="entry name" value="Liprin"/>
</dbReference>
<dbReference type="InterPro" id="IPR058914">
    <property type="entry name" value="LIPB1/2_CC"/>
</dbReference>
<dbReference type="OrthoDB" id="6516566at2759"/>
<dbReference type="EMBL" id="WVUK01000056">
    <property type="protein sequence ID" value="KAF7492935.1"/>
    <property type="molecule type" value="Genomic_DNA"/>
</dbReference>
<comment type="similarity">
    <text evidence="1">Belongs to the liprin family. Liprin-beta subfamily.</text>
</comment>
<evidence type="ECO:0000313" key="7">
    <source>
        <dbReference type="EnsemblMetazoa" id="KAF7492935.1"/>
    </source>
</evidence>
<evidence type="ECO:0000259" key="5">
    <source>
        <dbReference type="PROSITE" id="PS50105"/>
    </source>
</evidence>
<feature type="compositionally biased region" description="Basic and acidic residues" evidence="4">
    <location>
        <begin position="885"/>
        <end position="907"/>
    </location>
</feature>
<dbReference type="GO" id="GO:0048786">
    <property type="term" value="C:presynaptic active zone"/>
    <property type="evidence" value="ECO:0007669"/>
    <property type="project" value="TreeGrafter"/>
</dbReference>
<dbReference type="PANTHER" id="PTHR12587">
    <property type="entry name" value="LAR INTERACTING PROTEIN LIP -RELATED PROTEIN"/>
    <property type="match status" value="1"/>
</dbReference>
<evidence type="ECO:0000313" key="6">
    <source>
        <dbReference type="EMBL" id="KAF7492935.1"/>
    </source>
</evidence>
<dbReference type="Pfam" id="PF26022">
    <property type="entry name" value="CC_Liprin_beta"/>
    <property type="match status" value="1"/>
</dbReference>
<feature type="compositionally biased region" description="Polar residues" evidence="4">
    <location>
        <begin position="357"/>
        <end position="370"/>
    </location>
</feature>
<feature type="compositionally biased region" description="Polar residues" evidence="4">
    <location>
        <begin position="1426"/>
        <end position="1438"/>
    </location>
</feature>
<dbReference type="InterPro" id="IPR037617">
    <property type="entry name" value="LIPB1/2_SAM_1"/>
</dbReference>
<protein>
    <submittedName>
        <fullName evidence="6">Liprin-beta-1</fullName>
    </submittedName>
</protein>
<dbReference type="CDD" id="cd09563">
    <property type="entry name" value="SAM_liprin-beta1_2_repeat1"/>
    <property type="match status" value="1"/>
</dbReference>
<dbReference type="EnsemblMetazoa" id="SSS_4242s_mrna">
    <property type="protein sequence ID" value="KAF7492935.1"/>
    <property type="gene ID" value="SSS_4242"/>
</dbReference>
<feature type="domain" description="SAM" evidence="5">
    <location>
        <begin position="1154"/>
        <end position="1212"/>
    </location>
</feature>
<feature type="domain" description="SAM" evidence="5">
    <location>
        <begin position="1074"/>
        <end position="1138"/>
    </location>
</feature>
<feature type="compositionally biased region" description="Basic and acidic residues" evidence="4">
    <location>
        <begin position="1411"/>
        <end position="1425"/>
    </location>
</feature>
<feature type="compositionally biased region" description="Polar residues" evidence="4">
    <location>
        <begin position="849"/>
        <end position="861"/>
    </location>
</feature>
<keyword evidence="8" id="KW-1185">Reference proteome</keyword>
<organism evidence="6">
    <name type="scientific">Sarcoptes scabiei</name>
    <name type="common">Itch mite</name>
    <name type="synonym">Acarus scabiei</name>
    <dbReference type="NCBI Taxonomy" id="52283"/>
    <lineage>
        <taxon>Eukaryota</taxon>
        <taxon>Metazoa</taxon>
        <taxon>Ecdysozoa</taxon>
        <taxon>Arthropoda</taxon>
        <taxon>Chelicerata</taxon>
        <taxon>Arachnida</taxon>
        <taxon>Acari</taxon>
        <taxon>Acariformes</taxon>
        <taxon>Sarcoptiformes</taxon>
        <taxon>Astigmata</taxon>
        <taxon>Psoroptidia</taxon>
        <taxon>Sarcoptoidea</taxon>
        <taxon>Sarcoptidae</taxon>
        <taxon>Sarcoptinae</taxon>
        <taxon>Sarcoptes</taxon>
    </lineage>
</organism>
<feature type="region of interest" description="Disordered" evidence="4">
    <location>
        <begin position="114"/>
        <end position="138"/>
    </location>
</feature>
<feature type="region of interest" description="Disordered" evidence="4">
    <location>
        <begin position="339"/>
        <end position="370"/>
    </location>
</feature>
<evidence type="ECO:0000256" key="2">
    <source>
        <dbReference type="ARBA" id="ARBA00022737"/>
    </source>
</evidence>
<dbReference type="CDD" id="cd09566">
    <property type="entry name" value="SAM_liprin-beta1_2_repeat2"/>
    <property type="match status" value="1"/>
</dbReference>
<feature type="compositionally biased region" description="Polar residues" evidence="4">
    <location>
        <begin position="869"/>
        <end position="883"/>
    </location>
</feature>
<proteinExistence type="inferred from homology"/>
<dbReference type="Gene3D" id="1.10.150.50">
    <property type="entry name" value="Transcription Factor, Ets-1"/>
    <property type="match status" value="3"/>
</dbReference>
<dbReference type="Pfam" id="PF00536">
    <property type="entry name" value="SAM_1"/>
    <property type="match status" value="2"/>
</dbReference>
<reference evidence="7" key="3">
    <citation type="submission" date="2022-06" db="UniProtKB">
        <authorList>
            <consortium name="EnsemblMetazoa"/>
        </authorList>
    </citation>
    <scope>IDENTIFICATION</scope>
</reference>
<dbReference type="GO" id="GO:0007528">
    <property type="term" value="P:neuromuscular junction development"/>
    <property type="evidence" value="ECO:0007669"/>
    <property type="project" value="TreeGrafter"/>
</dbReference>
<dbReference type="PROSITE" id="PS50105">
    <property type="entry name" value="SAM_DOMAIN"/>
    <property type="match status" value="3"/>
</dbReference>
<dbReference type="InterPro" id="IPR001660">
    <property type="entry name" value="SAM"/>
</dbReference>
<reference evidence="8" key="1">
    <citation type="journal article" date="2020" name="PLoS Negl. Trop. Dis.">
        <title>High-quality nuclear genome for Sarcoptes scabiei-A critical resource for a neglected parasite.</title>
        <authorList>
            <person name="Korhonen P.K."/>
            <person name="Gasser R.B."/>
            <person name="Ma G."/>
            <person name="Wang T."/>
            <person name="Stroehlein A.J."/>
            <person name="Young N.D."/>
            <person name="Ang C.S."/>
            <person name="Fernando D.D."/>
            <person name="Lu H.C."/>
            <person name="Taylor S."/>
            <person name="Reynolds S.L."/>
            <person name="Mofiz E."/>
            <person name="Najaraj S.H."/>
            <person name="Gowda H."/>
            <person name="Madugundu A."/>
            <person name="Renuse S."/>
            <person name="Holt D."/>
            <person name="Pandey A."/>
            <person name="Papenfuss A.T."/>
            <person name="Fischer K."/>
        </authorList>
    </citation>
    <scope>NUCLEOTIDE SEQUENCE [LARGE SCALE GENOMIC DNA]</scope>
</reference>
<feature type="region of interest" description="Disordered" evidence="4">
    <location>
        <begin position="626"/>
        <end position="658"/>
    </location>
</feature>
<dbReference type="PANTHER" id="PTHR12587:SF14">
    <property type="entry name" value="AT31531P"/>
    <property type="match status" value="1"/>
</dbReference>
<dbReference type="SMART" id="SM00454">
    <property type="entry name" value="SAM"/>
    <property type="match status" value="3"/>
</dbReference>
<dbReference type="Proteomes" id="UP000070412">
    <property type="component" value="Unassembled WGS sequence"/>
</dbReference>
<feature type="region of interest" description="Disordered" evidence="4">
    <location>
        <begin position="167"/>
        <end position="236"/>
    </location>
</feature>
<feature type="compositionally biased region" description="Basic residues" evidence="4">
    <location>
        <begin position="173"/>
        <end position="186"/>
    </location>
</feature>
<evidence type="ECO:0000313" key="8">
    <source>
        <dbReference type="Proteomes" id="UP000070412"/>
    </source>
</evidence>
<dbReference type="InterPro" id="IPR013761">
    <property type="entry name" value="SAM/pointed_sf"/>
</dbReference>
<feature type="compositionally biased region" description="Low complexity" evidence="4">
    <location>
        <begin position="221"/>
        <end position="236"/>
    </location>
</feature>
<evidence type="ECO:0000256" key="1">
    <source>
        <dbReference type="ARBA" id="ARBA00007547"/>
    </source>
</evidence>
<keyword evidence="3" id="KW-0175">Coiled coil</keyword>
<gene>
    <name evidence="6" type="ORF">SSS_4242</name>
</gene>
<keyword evidence="2" id="KW-0677">Repeat</keyword>
<dbReference type="SUPFAM" id="SSF47769">
    <property type="entry name" value="SAM/Pointed domain"/>
    <property type="match status" value="3"/>
</dbReference>
<sequence>MDDIIASNIVDESTMTQSSSDKNCDKIIMNRFRNGLNSTEEVNSHETYDDSLEQHYQNKQYKLNRLLQELKEYSLEDSEDTYENDFHVETRERLNSRNTENSDEFMARTRNIATKMENNSDDENKRDPNDLNCNEEKVGDDKISVEVNLERSYDSCVDEIGEKLTRQQLNNTKKSRRTSRKPRKNLNTKESKLIADDDDDGEDQNDYEVAVVVDDDDDGSDSSTETTTTIGSSAGSSNITLESLRKDQIIEIDKSPSLMQLQLKSREQDHLPKNHQHRNLSEPIDDYNLSKRLRAIAQATPQPFLRHDYRASVDPYYLDEVTRNLFHHKKSHFDALQLQEQQQQQHCNPHHHRPQRSDQTQNKQASQTTNNLMSTESLSYCPPGSLCSLSSVGHQIHHGSTSLDPKANYHLFQPWYFSPQNPSHLSNNMSRSNYANLQCCRMIGNNTLVGVPSYDNFLNHSASMGPYMFAYPNPYLQYDSQHQLATSNSFFWDSHDLMSNSLLNCTANHSFPNLVAAATASAPQTYSSQTNLKKMMNIGKNGKMASDSNPEDRNLITNNNAVIDWPNRMLVLIPVSKALDLILINKSIVIINLIHIINRYRNQQRKQWINNRKTINNRFNYELSRLETRSKRSRNGRSSNNNDENQSNQRTDQTSSKTQKIIQLESVVNILRNQLLNTEDLFKKSLVSKKTLENANCDLLSIVDKLKLDLIHMETQQKLLKEQNLKLDEELGAVRTRLLEKETEISSLRLTMAKIVRATGYVLSGNELALLRGKTIATDYIKNKLRENYHELSFGPYAAKNSNYFYSEPSSRRESSVGFGGGRFSPIIAANHQPSPLHGSPVQRLFNQSATQHDSSVSSAPKDSEISDKSQPNESLPRSTSFENVKMDSDQSNREILLEDHKSESMKKESADLLDRMEKNSYSTLPHNSKSLRQLRKRFQDEAGGGYINASKAYSTPNSPMIHMKSTTNSSTSQQNSCLGFGKKLCWLKRSKRAASAPELVQDELIAASMVAKPINESRPKGLRRIFSRKRSTSSLSAVGDPFTRGGLRATSGPRLGYNLDKRFQNVNLPFSSWTTNMVADWFSMIGLGMYVTECKRWCKNGEHLMRASTVEVEKDLGIKNALHRKKLRLAVSAMYNEEDDLLKSAGRLDYLWVARWLDDIGLPQYKEAFLDARVDGRILHYLTIEDLLHLKVTSHLHLASIRSAIKVLRENQYNGQCLKRRAGMDEVHQTEWNTSEVALWSSHRIMEWLRSIDLSEYAPNLRGSGVHGALILYELAFNADLFATLLSIPTSKSLLRRHISSKFNQLIGEELAKLKQEHQLLPYYQPMIPGSKIKVHRKGAFSLRKKRCDYEITDYVCPISTLGTPTNALISKYSAIRKNRQTKESSTESIQQQITKSESNEDDGNSSRLDQTRENQTDDERSLENDNSTNQSAKEEL</sequence>
<feature type="region of interest" description="Disordered" evidence="4">
    <location>
        <begin position="1379"/>
        <end position="1438"/>
    </location>
</feature>
<feature type="compositionally biased region" description="Polar residues" evidence="4">
    <location>
        <begin position="1388"/>
        <end position="1398"/>
    </location>
</feature>
<name>A0A834RAN7_SARSC</name>
<feature type="domain" description="SAM" evidence="5">
    <location>
        <begin position="1241"/>
        <end position="1272"/>
    </location>
</feature>
<feature type="compositionally biased region" description="Basic and acidic residues" evidence="4">
    <location>
        <begin position="122"/>
        <end position="138"/>
    </location>
</feature>
<evidence type="ECO:0000256" key="3">
    <source>
        <dbReference type="ARBA" id="ARBA00023054"/>
    </source>
</evidence>
<dbReference type="InterPro" id="IPR037618">
    <property type="entry name" value="LIPB1/2_SAM_2nd"/>
</dbReference>
<feature type="compositionally biased region" description="Low complexity" evidence="4">
    <location>
        <begin position="636"/>
        <end position="649"/>
    </location>
</feature>
<dbReference type="FunFam" id="1.10.150.50:FF:000005">
    <property type="entry name" value="Liprin-beta-1 isoform 1"/>
    <property type="match status" value="1"/>
</dbReference>